<name>A0A4S3B5D6_9ENTE</name>
<keyword evidence="2" id="KW-0732">Signal</keyword>
<dbReference type="AlphaFoldDB" id="A0A4S3B5D6"/>
<accession>A0A4S3B5D6</accession>
<evidence type="ECO:0000313" key="4">
    <source>
        <dbReference type="EMBL" id="THB62331.1"/>
    </source>
</evidence>
<evidence type="ECO:0000313" key="5">
    <source>
        <dbReference type="Proteomes" id="UP000310506"/>
    </source>
</evidence>
<feature type="signal peptide" evidence="2">
    <location>
        <begin position="1"/>
        <end position="24"/>
    </location>
</feature>
<dbReference type="InterPro" id="IPR027994">
    <property type="entry name" value="WxL_dom"/>
</dbReference>
<protein>
    <submittedName>
        <fullName evidence="4">WxL domain-containing protein</fullName>
    </submittedName>
</protein>
<evidence type="ECO:0000256" key="2">
    <source>
        <dbReference type="SAM" id="SignalP"/>
    </source>
</evidence>
<reference evidence="4 5" key="1">
    <citation type="submission" date="2019-01" db="EMBL/GenBank/DDBJ databases">
        <title>Vagococcus silagei sp. nov. isolated from brewer's grain.</title>
        <authorList>
            <person name="Guu J.-R."/>
        </authorList>
    </citation>
    <scope>NUCLEOTIDE SEQUENCE [LARGE SCALE GENOMIC DNA]</scope>
    <source>
        <strain evidence="4 5">2B-2</strain>
    </source>
</reference>
<comment type="caution">
    <text evidence="4">The sequence shown here is derived from an EMBL/GenBank/DDBJ whole genome shotgun (WGS) entry which is preliminary data.</text>
</comment>
<dbReference type="RefSeq" id="WP_136135717.1">
    <property type="nucleotide sequence ID" value="NZ_SDGV01000001.1"/>
</dbReference>
<proteinExistence type="predicted"/>
<dbReference type="Pfam" id="PF13731">
    <property type="entry name" value="WxL"/>
    <property type="match status" value="1"/>
</dbReference>
<gene>
    <name evidence="4" type="ORF">ESZ54_00525</name>
</gene>
<sequence length="271" mass="29536">MKKVLLLSTITLGAFVFTTQSANAAPITSAKTIGDVTFTTGGDEDNEGGKPELPGEPGGKVNPDGDGSFSNGTLRLEWISNFHFGSQKISSADQDYASIWNPMKIRGQEEMTYYTPFVQVTDETGNPNQTWELKVSMADDDKFKEENGTGILANTYIELYDVQRTNRVYHGDAFKNIIQEAAAETFETPKRIDKNGVVLAKTKVPGATNGTKTSVAFASPADFDRTTSDMVGIKEENGKNNAVKLHSPSSDVKVATKKYTATLTWELNNVQ</sequence>
<organism evidence="4 5">
    <name type="scientific">Vagococcus silagei</name>
    <dbReference type="NCBI Taxonomy" id="2508885"/>
    <lineage>
        <taxon>Bacteria</taxon>
        <taxon>Bacillati</taxon>
        <taxon>Bacillota</taxon>
        <taxon>Bacilli</taxon>
        <taxon>Lactobacillales</taxon>
        <taxon>Enterococcaceae</taxon>
        <taxon>Vagococcus</taxon>
    </lineage>
</organism>
<evidence type="ECO:0000259" key="3">
    <source>
        <dbReference type="Pfam" id="PF13731"/>
    </source>
</evidence>
<dbReference type="Proteomes" id="UP000310506">
    <property type="component" value="Unassembled WGS sequence"/>
</dbReference>
<feature type="chain" id="PRO_5020333229" evidence="2">
    <location>
        <begin position="25"/>
        <end position="271"/>
    </location>
</feature>
<dbReference type="OrthoDB" id="2180575at2"/>
<feature type="domain" description="WxL" evidence="3">
    <location>
        <begin position="28"/>
        <end position="269"/>
    </location>
</feature>
<keyword evidence="5" id="KW-1185">Reference proteome</keyword>
<feature type="region of interest" description="Disordered" evidence="1">
    <location>
        <begin position="36"/>
        <end position="67"/>
    </location>
</feature>
<dbReference type="EMBL" id="SDGV01000001">
    <property type="protein sequence ID" value="THB62331.1"/>
    <property type="molecule type" value="Genomic_DNA"/>
</dbReference>
<evidence type="ECO:0000256" key="1">
    <source>
        <dbReference type="SAM" id="MobiDB-lite"/>
    </source>
</evidence>